<organism evidence="8 9">
    <name type="scientific">candidate division WWE3 bacterium RIFCSPLOWO2_12_FULL_36_10</name>
    <dbReference type="NCBI Taxonomy" id="1802630"/>
    <lineage>
        <taxon>Bacteria</taxon>
        <taxon>Katanobacteria</taxon>
    </lineage>
</organism>
<protein>
    <recommendedName>
        <fullName evidence="7">Radical SAM core domain-containing protein</fullName>
    </recommendedName>
</protein>
<keyword evidence="5" id="KW-0411">Iron-sulfur</keyword>
<reference evidence="8 9" key="1">
    <citation type="journal article" date="2016" name="Nat. Commun.">
        <title>Thousands of microbial genomes shed light on interconnected biogeochemical processes in an aquifer system.</title>
        <authorList>
            <person name="Anantharaman K."/>
            <person name="Brown C.T."/>
            <person name="Hug L.A."/>
            <person name="Sharon I."/>
            <person name="Castelle C.J."/>
            <person name="Probst A.J."/>
            <person name="Thomas B.C."/>
            <person name="Singh A."/>
            <person name="Wilkins M.J."/>
            <person name="Karaoz U."/>
            <person name="Brodie E.L."/>
            <person name="Williams K.H."/>
            <person name="Hubbard S.S."/>
            <person name="Banfield J.F."/>
        </authorList>
    </citation>
    <scope>NUCLEOTIDE SEQUENCE [LARGE SCALE GENOMIC DNA]</scope>
</reference>
<name>A0A1F4VHF8_UNCKA</name>
<dbReference type="AlphaFoldDB" id="A0A1F4VHF8"/>
<comment type="similarity">
    <text evidence="6">Belongs to the radical SAM superfamily. Anaerobic sulfatase-maturating enzyme family.</text>
</comment>
<proteinExistence type="inferred from homology"/>
<dbReference type="EMBL" id="MEVN01000045">
    <property type="protein sequence ID" value="OGC56193.1"/>
    <property type="molecule type" value="Genomic_DNA"/>
</dbReference>
<comment type="cofactor">
    <cofactor evidence="1">
        <name>[4Fe-4S] cluster</name>
        <dbReference type="ChEBI" id="CHEBI:49883"/>
    </cofactor>
</comment>
<dbReference type="Proteomes" id="UP000177763">
    <property type="component" value="Unassembled WGS sequence"/>
</dbReference>
<dbReference type="PANTHER" id="PTHR43273">
    <property type="entry name" value="ANAEROBIC SULFATASE-MATURATING ENZYME HOMOLOG ASLB-RELATED"/>
    <property type="match status" value="1"/>
</dbReference>
<keyword evidence="2" id="KW-0949">S-adenosyl-L-methionine</keyword>
<dbReference type="STRING" id="1802630.A3H26_03195"/>
<evidence type="ECO:0000256" key="6">
    <source>
        <dbReference type="ARBA" id="ARBA00023601"/>
    </source>
</evidence>
<dbReference type="InterPro" id="IPR023885">
    <property type="entry name" value="4Fe4S-binding_SPASM_dom"/>
</dbReference>
<dbReference type="NCBIfam" id="TIGR04085">
    <property type="entry name" value="rSAM_more_4Fe4S"/>
    <property type="match status" value="1"/>
</dbReference>
<comment type="caution">
    <text evidence="8">The sequence shown here is derived from an EMBL/GenBank/DDBJ whole genome shotgun (WGS) entry which is preliminary data.</text>
</comment>
<dbReference type="SUPFAM" id="SSF102114">
    <property type="entry name" value="Radical SAM enzymes"/>
    <property type="match status" value="1"/>
</dbReference>
<dbReference type="GO" id="GO:0051536">
    <property type="term" value="F:iron-sulfur cluster binding"/>
    <property type="evidence" value="ECO:0007669"/>
    <property type="project" value="UniProtKB-KW"/>
</dbReference>
<evidence type="ECO:0000256" key="2">
    <source>
        <dbReference type="ARBA" id="ARBA00022691"/>
    </source>
</evidence>
<dbReference type="Pfam" id="PF04055">
    <property type="entry name" value="Radical_SAM"/>
    <property type="match status" value="1"/>
</dbReference>
<dbReference type="Gene3D" id="3.20.20.70">
    <property type="entry name" value="Aldolase class I"/>
    <property type="match status" value="1"/>
</dbReference>
<feature type="domain" description="Radical SAM core" evidence="7">
    <location>
        <begin position="122"/>
        <end position="365"/>
    </location>
</feature>
<dbReference type="PANTHER" id="PTHR43273:SF3">
    <property type="entry name" value="ANAEROBIC SULFATASE-MATURATING ENZYME HOMOLOG ASLB-RELATED"/>
    <property type="match status" value="1"/>
</dbReference>
<dbReference type="SFLD" id="SFLDG01386">
    <property type="entry name" value="main_SPASM_domain-containing"/>
    <property type="match status" value="2"/>
</dbReference>
<dbReference type="InterPro" id="IPR013785">
    <property type="entry name" value="Aldolase_TIM"/>
</dbReference>
<evidence type="ECO:0000313" key="9">
    <source>
        <dbReference type="Proteomes" id="UP000177763"/>
    </source>
</evidence>
<dbReference type="SFLD" id="SFLDG01067">
    <property type="entry name" value="SPASM/twitch_domain_containing"/>
    <property type="match status" value="2"/>
</dbReference>
<dbReference type="SFLD" id="SFLDS00029">
    <property type="entry name" value="Radical_SAM"/>
    <property type="match status" value="2"/>
</dbReference>
<dbReference type="GO" id="GO:0046872">
    <property type="term" value="F:metal ion binding"/>
    <property type="evidence" value="ECO:0007669"/>
    <property type="project" value="UniProtKB-KW"/>
</dbReference>
<accession>A0A1F4VHF8</accession>
<keyword evidence="4" id="KW-0408">Iron</keyword>
<dbReference type="InterPro" id="IPR023867">
    <property type="entry name" value="Sulphatase_maturase_rSAM"/>
</dbReference>
<evidence type="ECO:0000313" key="8">
    <source>
        <dbReference type="EMBL" id="OGC56193.1"/>
    </source>
</evidence>
<evidence type="ECO:0000256" key="4">
    <source>
        <dbReference type="ARBA" id="ARBA00023004"/>
    </source>
</evidence>
<evidence type="ECO:0000256" key="1">
    <source>
        <dbReference type="ARBA" id="ARBA00001966"/>
    </source>
</evidence>
<dbReference type="GO" id="GO:0016491">
    <property type="term" value="F:oxidoreductase activity"/>
    <property type="evidence" value="ECO:0007669"/>
    <property type="project" value="InterPro"/>
</dbReference>
<gene>
    <name evidence="8" type="ORF">A3H26_03195</name>
</gene>
<dbReference type="CDD" id="cd01335">
    <property type="entry name" value="Radical_SAM"/>
    <property type="match status" value="1"/>
</dbReference>
<dbReference type="InterPro" id="IPR007197">
    <property type="entry name" value="rSAM"/>
</dbReference>
<evidence type="ECO:0000256" key="3">
    <source>
        <dbReference type="ARBA" id="ARBA00022723"/>
    </source>
</evidence>
<sequence>MTPREGQNNIFLSLSIYQTKPLKKEGAMNFKISEFCHFVNGKNNLVALFNALTLGVVILDKETAKIFREAKGGIVSAEMIESFCSNGENDLLDQLVKNKLVFPLGQQVDLEDYTKIQAGLGYKRIGILYLLMTDVCNLSCGYCFVENLMPKNHTFSKMTPEVARFGIDLFAESLGKSDGIEEPQIIFYGGEPLVNFNVVREALEYITKSKADGRLPDNTSITINTNGTLINDGIATILKKVDNLNIAISLDGPKEIHDLCRPYHNGIGSYEDVMKGYQCLQNNGVDAGFCCTINRHNVEQLDQIARWFVDELGAKSLGFNILIESRKASKVRGDVKYYAELTAQKIIDSFRFFREKGIYEDRIMRKVNAFIDGHIYYHDCGGCGQQIVMSPNGMVGVCQGYLGTKKYFTNPDSKFDPLEHPFWEQWRHRSPLFMPQCKNCIALSTCGGGCPYSADLRNGSIWELDDIFCIHAKTTVEFLIKDLIEQTTSSK</sequence>
<evidence type="ECO:0000259" key="7">
    <source>
        <dbReference type="PROSITE" id="PS51918"/>
    </source>
</evidence>
<dbReference type="InterPro" id="IPR058240">
    <property type="entry name" value="rSAM_sf"/>
</dbReference>
<evidence type="ECO:0000256" key="5">
    <source>
        <dbReference type="ARBA" id="ARBA00023014"/>
    </source>
</evidence>
<dbReference type="SFLD" id="SFLDG01384">
    <property type="entry name" value="thioether_bond_formation_requi"/>
    <property type="match status" value="1"/>
</dbReference>
<dbReference type="PROSITE" id="PS51918">
    <property type="entry name" value="RADICAL_SAM"/>
    <property type="match status" value="1"/>
</dbReference>
<dbReference type="SFLD" id="SFLDG01072">
    <property type="entry name" value="dehydrogenase_like"/>
    <property type="match status" value="1"/>
</dbReference>
<keyword evidence="3" id="KW-0479">Metal-binding</keyword>